<keyword evidence="5 8" id="KW-1133">Transmembrane helix</keyword>
<evidence type="ECO:0000256" key="3">
    <source>
        <dbReference type="ARBA" id="ARBA00022475"/>
    </source>
</evidence>
<keyword evidence="6 8" id="KW-0472">Membrane</keyword>
<proteinExistence type="inferred from homology"/>
<evidence type="ECO:0000256" key="5">
    <source>
        <dbReference type="ARBA" id="ARBA00022989"/>
    </source>
</evidence>
<evidence type="ECO:0000256" key="7">
    <source>
        <dbReference type="RuleBase" id="RU003942"/>
    </source>
</evidence>
<comment type="caution">
    <text evidence="9">The sequence shown here is derived from an EMBL/GenBank/DDBJ whole genome shotgun (WGS) entry which is preliminary data.</text>
</comment>
<evidence type="ECO:0000256" key="8">
    <source>
        <dbReference type="SAM" id="Phobius"/>
    </source>
</evidence>
<feature type="transmembrane region" description="Helical" evidence="8">
    <location>
        <begin position="135"/>
        <end position="154"/>
    </location>
</feature>
<dbReference type="EMBL" id="VOBR01000004">
    <property type="protein sequence ID" value="TWP52992.1"/>
    <property type="molecule type" value="Genomic_DNA"/>
</dbReference>
<feature type="transmembrane region" description="Helical" evidence="8">
    <location>
        <begin position="50"/>
        <end position="73"/>
    </location>
</feature>
<dbReference type="SUPFAM" id="SSF103481">
    <property type="entry name" value="Multidrug resistance efflux transporter EmrE"/>
    <property type="match status" value="1"/>
</dbReference>
<evidence type="ECO:0000256" key="1">
    <source>
        <dbReference type="ARBA" id="ARBA00004651"/>
    </source>
</evidence>
<evidence type="ECO:0000256" key="6">
    <source>
        <dbReference type="ARBA" id="ARBA00023136"/>
    </source>
</evidence>
<dbReference type="InterPro" id="IPR045324">
    <property type="entry name" value="Small_multidrug_res"/>
</dbReference>
<comment type="subcellular location">
    <subcellularLocation>
        <location evidence="1 7">Cell membrane</location>
        <topology evidence="1 7">Multi-pass membrane protein</topology>
    </subcellularLocation>
</comment>
<feature type="transmembrane region" description="Helical" evidence="8">
    <location>
        <begin position="108"/>
        <end position="129"/>
    </location>
</feature>
<gene>
    <name evidence="9" type="ORF">FKR81_07805</name>
</gene>
<dbReference type="InterPro" id="IPR037185">
    <property type="entry name" value="EmrE-like"/>
</dbReference>
<evidence type="ECO:0000313" key="9">
    <source>
        <dbReference type="EMBL" id="TWP52992.1"/>
    </source>
</evidence>
<comment type="similarity">
    <text evidence="7">Belongs to the drug/metabolite transporter (DMT) superfamily. Small multidrug resistance (SMR) (TC 2.A.7.1) family.</text>
</comment>
<dbReference type="PANTHER" id="PTHR30561:SF1">
    <property type="entry name" value="MULTIDRUG TRANSPORTER EMRE"/>
    <property type="match status" value="1"/>
</dbReference>
<feature type="transmembrane region" description="Helical" evidence="8">
    <location>
        <begin position="79"/>
        <end position="96"/>
    </location>
</feature>
<dbReference type="Proteomes" id="UP000316639">
    <property type="component" value="Unassembled WGS sequence"/>
</dbReference>
<dbReference type="OrthoDB" id="3175079at2"/>
<dbReference type="FunFam" id="1.10.3730.20:FF:000001">
    <property type="entry name" value="Quaternary ammonium compound resistance transporter SugE"/>
    <property type="match status" value="1"/>
</dbReference>
<dbReference type="PANTHER" id="PTHR30561">
    <property type="entry name" value="SMR FAMILY PROTON-DEPENDENT DRUG EFFLUX TRANSPORTER SUGE"/>
    <property type="match status" value="1"/>
</dbReference>
<keyword evidence="10" id="KW-1185">Reference proteome</keyword>
<dbReference type="GO" id="GO:0022857">
    <property type="term" value="F:transmembrane transporter activity"/>
    <property type="evidence" value="ECO:0007669"/>
    <property type="project" value="InterPro"/>
</dbReference>
<reference evidence="9 10" key="1">
    <citation type="submission" date="2019-07" db="EMBL/GenBank/DDBJ databases">
        <title>Lentzea xizangensis sp. nov., isolated from Qinghai-Tibetan Plateau Soils.</title>
        <authorList>
            <person name="Huang J."/>
        </authorList>
    </citation>
    <scope>NUCLEOTIDE SEQUENCE [LARGE SCALE GENOMIC DNA]</scope>
    <source>
        <strain evidence="9 10">FXJ1.1311</strain>
    </source>
</reference>
<dbReference type="Pfam" id="PF00893">
    <property type="entry name" value="Multi_Drug_Res"/>
    <property type="match status" value="1"/>
</dbReference>
<keyword evidence="4 7" id="KW-0812">Transmembrane</keyword>
<evidence type="ECO:0000256" key="4">
    <source>
        <dbReference type="ARBA" id="ARBA00022692"/>
    </source>
</evidence>
<protein>
    <submittedName>
        <fullName evidence="9">Multidrug efflux SMR transporter</fullName>
    </submittedName>
</protein>
<keyword evidence="2" id="KW-0813">Transport</keyword>
<organism evidence="9 10">
    <name type="scientific">Lentzea tibetensis</name>
    <dbReference type="NCBI Taxonomy" id="2591470"/>
    <lineage>
        <taxon>Bacteria</taxon>
        <taxon>Bacillati</taxon>
        <taxon>Actinomycetota</taxon>
        <taxon>Actinomycetes</taxon>
        <taxon>Pseudonocardiales</taxon>
        <taxon>Pseudonocardiaceae</taxon>
        <taxon>Lentzea</taxon>
    </lineage>
</organism>
<sequence>MWWASFGVRDVVQREITPHYRRVTTWTWPVSCGNLWNNSSSCFGSRRGEVVLYLVLAVAIAGEIAATVSLKLSEGFTKLWPSVVVVAGYAIAFTMLSKALKMGMPIGVAYAIWSAVGVAAVAIIGWRFLGENLNPTMIVGLVLVVAGVVTLELGRMH</sequence>
<keyword evidence="3" id="KW-1003">Cell membrane</keyword>
<evidence type="ECO:0000313" key="10">
    <source>
        <dbReference type="Proteomes" id="UP000316639"/>
    </source>
</evidence>
<evidence type="ECO:0000256" key="2">
    <source>
        <dbReference type="ARBA" id="ARBA00022448"/>
    </source>
</evidence>
<dbReference type="InterPro" id="IPR000390">
    <property type="entry name" value="Small_drug/metabolite_transptr"/>
</dbReference>
<dbReference type="Gene3D" id="1.10.3730.20">
    <property type="match status" value="1"/>
</dbReference>
<accession>A0A563EZL6</accession>
<dbReference type="GO" id="GO:0005886">
    <property type="term" value="C:plasma membrane"/>
    <property type="evidence" value="ECO:0007669"/>
    <property type="project" value="UniProtKB-SubCell"/>
</dbReference>
<dbReference type="AlphaFoldDB" id="A0A563EZL6"/>
<name>A0A563EZL6_9PSEU</name>